<dbReference type="OrthoDB" id="9801525at2"/>
<dbReference type="HOGENOM" id="CLU_1775298_0_0_5"/>
<evidence type="ECO:0000313" key="2">
    <source>
        <dbReference type="Proteomes" id="UP000009286"/>
    </source>
</evidence>
<proteinExistence type="predicted"/>
<keyword evidence="2" id="KW-1185">Reference proteome</keyword>
<dbReference type="EMBL" id="CP002382">
    <property type="protein sequence ID" value="AEP08479.1"/>
    <property type="molecule type" value="Genomic_DNA"/>
</dbReference>
<accession>G2KMU2</accession>
<protein>
    <submittedName>
        <fullName evidence="1">Uncharacterized protein</fullName>
    </submittedName>
</protein>
<name>G2KMU2_MICAA</name>
<reference evidence="1 2" key="1">
    <citation type="journal article" date="2011" name="BMC Genomics">
        <title>Genomic insights into an obligate epibiotic bacterial predator: Micavibrio aeruginosavorus ARL-13.</title>
        <authorList>
            <person name="Wang Z."/>
            <person name="Kadouri D."/>
            <person name="Wu M."/>
        </authorList>
    </citation>
    <scope>NUCLEOTIDE SEQUENCE [LARGE SCALE GENOMIC DNA]</scope>
    <source>
        <strain evidence="1 2">ARL-13</strain>
    </source>
</reference>
<dbReference type="AlphaFoldDB" id="G2KMU2"/>
<sequence length="146" mass="15343">MTVYRVPAANPLKSQAPVIEALDGGQTIPAISFSGGWNGFPVDARKLADNMASLLNGNPAPHALASQNSDIHYHRIPAGIVLRHRDPSSGGVSREGLTMIVNHAAGDVGEKLLARMTPDFMRSLCATMDHRVSAGGPSGRAPKPTL</sequence>
<gene>
    <name evidence="1" type="ordered locus">MICA_132</name>
</gene>
<dbReference type="KEGG" id="mai:MICA_132"/>
<organism evidence="1 2">
    <name type="scientific">Micavibrio aeruginosavorus (strain ARL-13)</name>
    <dbReference type="NCBI Taxonomy" id="856793"/>
    <lineage>
        <taxon>Bacteria</taxon>
        <taxon>Pseudomonadati</taxon>
        <taxon>Bdellovibrionota</taxon>
        <taxon>Bdellovibrionia</taxon>
        <taxon>Bdellovibrionales</taxon>
        <taxon>Pseudobdellovibrionaceae</taxon>
        <taxon>Micavibrio</taxon>
    </lineage>
</organism>
<dbReference type="Proteomes" id="UP000009286">
    <property type="component" value="Chromosome"/>
</dbReference>
<dbReference type="RefSeq" id="WP_014101702.1">
    <property type="nucleotide sequence ID" value="NC_016026.1"/>
</dbReference>
<evidence type="ECO:0000313" key="1">
    <source>
        <dbReference type="EMBL" id="AEP08479.1"/>
    </source>
</evidence>